<name>R0F9C3_9BRAS</name>
<dbReference type="SUPFAM" id="SSF81383">
    <property type="entry name" value="F-box domain"/>
    <property type="match status" value="1"/>
</dbReference>
<gene>
    <name evidence="2" type="ORF">CARUB_v10007105mg</name>
</gene>
<evidence type="ECO:0000259" key="1">
    <source>
        <dbReference type="PROSITE" id="PS50181"/>
    </source>
</evidence>
<accession>R0F9C3</accession>
<feature type="non-terminal residue" evidence="2">
    <location>
        <position position="1"/>
    </location>
</feature>
<dbReference type="Gene3D" id="1.20.1280.50">
    <property type="match status" value="1"/>
</dbReference>
<dbReference type="AlphaFoldDB" id="R0F9C3"/>
<dbReference type="CDD" id="cd22160">
    <property type="entry name" value="F-box_AtFBL13-like"/>
    <property type="match status" value="1"/>
</dbReference>
<reference evidence="3" key="1">
    <citation type="journal article" date="2013" name="Nat. Genet.">
        <title>The Capsella rubella genome and the genomic consequences of rapid mating system evolution.</title>
        <authorList>
            <person name="Slotte T."/>
            <person name="Hazzouri K.M."/>
            <person name="Agren J.A."/>
            <person name="Koenig D."/>
            <person name="Maumus F."/>
            <person name="Guo Y.L."/>
            <person name="Steige K."/>
            <person name="Platts A.E."/>
            <person name="Escobar J.S."/>
            <person name="Newman L.K."/>
            <person name="Wang W."/>
            <person name="Mandakova T."/>
            <person name="Vello E."/>
            <person name="Smith L.M."/>
            <person name="Henz S.R."/>
            <person name="Steffen J."/>
            <person name="Takuno S."/>
            <person name="Brandvain Y."/>
            <person name="Coop G."/>
            <person name="Andolfatto P."/>
            <person name="Hu T.T."/>
            <person name="Blanchette M."/>
            <person name="Clark R.M."/>
            <person name="Quesneville H."/>
            <person name="Nordborg M."/>
            <person name="Gaut B.S."/>
            <person name="Lysak M.A."/>
            <person name="Jenkins J."/>
            <person name="Grimwood J."/>
            <person name="Chapman J."/>
            <person name="Prochnik S."/>
            <person name="Shu S."/>
            <person name="Rokhsar D."/>
            <person name="Schmutz J."/>
            <person name="Weigel D."/>
            <person name="Wright S.I."/>
        </authorList>
    </citation>
    <scope>NUCLEOTIDE SEQUENCE [LARGE SCALE GENOMIC DNA]</scope>
    <source>
        <strain evidence="3">cv. Monte Gargano</strain>
    </source>
</reference>
<dbReference type="Pfam" id="PF24758">
    <property type="entry name" value="LRR_At5g56370"/>
    <property type="match status" value="1"/>
</dbReference>
<dbReference type="SMART" id="SM00256">
    <property type="entry name" value="FBOX"/>
    <property type="match status" value="1"/>
</dbReference>
<keyword evidence="3" id="KW-1185">Reference proteome</keyword>
<dbReference type="PANTHER" id="PTHR31900">
    <property type="entry name" value="F-BOX/RNI SUPERFAMILY PROTEIN-RELATED"/>
    <property type="match status" value="1"/>
</dbReference>
<dbReference type="InterPro" id="IPR055411">
    <property type="entry name" value="LRR_FXL15/At3g58940/PEG3-like"/>
</dbReference>
<dbReference type="InterPro" id="IPR032675">
    <property type="entry name" value="LRR_dom_sf"/>
</dbReference>
<evidence type="ECO:0000313" key="2">
    <source>
        <dbReference type="EMBL" id="EOA18547.1"/>
    </source>
</evidence>
<sequence length="304" mass="34946">KKKCTKCEDKDKISQLPDEVLMKILLRLPTKTAVSTSILSKRWEYLWMWLPKLEYGCSYRYGECERLERFISWSLPLHRAPVIESLRLKLCIRNVEPHAIELWVAFAVSHCIRELSLSFLSCTDDSARMPSSLYICKSLVILKLKREVLIDVPRMACLPSLKTLVLRRVTYSNANSLHKLLSSCPVLTDLVLERGGDDHFGTWKVYVPSLQRLTLEILGTNALSELMLSTPSLKYFKIIDESATEEVDDYPFYSNTMPNLEEVYIDSIYPGFDKFVSSITFVTRLSLCTGVDTQEVCFHINIIL</sequence>
<dbReference type="SUPFAM" id="SSF52047">
    <property type="entry name" value="RNI-like"/>
    <property type="match status" value="1"/>
</dbReference>
<protein>
    <recommendedName>
        <fullName evidence="1">F-box domain-containing protein</fullName>
    </recommendedName>
</protein>
<evidence type="ECO:0000313" key="3">
    <source>
        <dbReference type="Proteomes" id="UP000029121"/>
    </source>
</evidence>
<dbReference type="Proteomes" id="UP000029121">
    <property type="component" value="Unassembled WGS sequence"/>
</dbReference>
<dbReference type="PANTHER" id="PTHR31900:SF28">
    <property type="entry name" value="FBD DOMAIN-CONTAINING PROTEIN"/>
    <property type="match status" value="1"/>
</dbReference>
<dbReference type="InterPro" id="IPR001810">
    <property type="entry name" value="F-box_dom"/>
</dbReference>
<dbReference type="Gene3D" id="3.80.10.10">
    <property type="entry name" value="Ribonuclease Inhibitor"/>
    <property type="match status" value="1"/>
</dbReference>
<dbReference type="InterPro" id="IPR053781">
    <property type="entry name" value="F-box_AtFBL13-like"/>
</dbReference>
<organism evidence="2 3">
    <name type="scientific">Capsella rubella</name>
    <dbReference type="NCBI Taxonomy" id="81985"/>
    <lineage>
        <taxon>Eukaryota</taxon>
        <taxon>Viridiplantae</taxon>
        <taxon>Streptophyta</taxon>
        <taxon>Embryophyta</taxon>
        <taxon>Tracheophyta</taxon>
        <taxon>Spermatophyta</taxon>
        <taxon>Magnoliopsida</taxon>
        <taxon>eudicotyledons</taxon>
        <taxon>Gunneridae</taxon>
        <taxon>Pentapetalae</taxon>
        <taxon>rosids</taxon>
        <taxon>malvids</taxon>
        <taxon>Brassicales</taxon>
        <taxon>Brassicaceae</taxon>
        <taxon>Camelineae</taxon>
        <taxon>Capsella</taxon>
    </lineage>
</organism>
<proteinExistence type="predicted"/>
<dbReference type="STRING" id="81985.R0F9C3"/>
<feature type="domain" description="F-box" evidence="1">
    <location>
        <begin position="10"/>
        <end position="46"/>
    </location>
</feature>
<dbReference type="InterPro" id="IPR036047">
    <property type="entry name" value="F-box-like_dom_sf"/>
</dbReference>
<dbReference type="Pfam" id="PF00646">
    <property type="entry name" value="F-box"/>
    <property type="match status" value="1"/>
</dbReference>
<dbReference type="EMBL" id="KB870811">
    <property type="protein sequence ID" value="EOA18547.1"/>
    <property type="molecule type" value="Genomic_DNA"/>
</dbReference>
<dbReference type="PROSITE" id="PS50181">
    <property type="entry name" value="FBOX"/>
    <property type="match status" value="1"/>
</dbReference>
<dbReference type="InterPro" id="IPR050232">
    <property type="entry name" value="FBL13/AtMIF1-like"/>
</dbReference>